<dbReference type="AlphaFoldDB" id="A0A2K9NTC0"/>
<dbReference type="RefSeq" id="WP_102244064.1">
    <property type="nucleotide sequence ID" value="NZ_CP025704.1"/>
</dbReference>
<reference evidence="1 2" key="1">
    <citation type="submission" date="2018-01" db="EMBL/GenBank/DDBJ databases">
        <title>Complete genome sequence of Bacteriovorax stolpii DSM12778.</title>
        <authorList>
            <person name="Tang B."/>
            <person name="Chang J."/>
        </authorList>
    </citation>
    <scope>NUCLEOTIDE SEQUENCE [LARGE SCALE GENOMIC DNA]</scope>
    <source>
        <strain evidence="1 2">DSM 12778</strain>
    </source>
</reference>
<sequence>MTICQLQKALIASFLISTLAGCGSAPVDEKRDERKILGQWNKLPPRFAEREDDESVVANPFFDVDPNIKNFAPVEANNFSINYVVTTPEESNYLYDLDLFSGKLYRERAFCPQDDIWENYRADLMTPNFTQGIVPRVYDEMKRPMKIVIISNKDKIEAFKESPTHFDQARILGSVVIDECSNYPCDLKEKWKSSQILFGVNSRDPQYNSVSSFADLKRKIDWSYAKGMLTNMHGYHRVGGKIFPAFRISKELNLKDTYNYFQKTAQVVNTQKFVELNNWRAQCMKMYDTVWDEAEKIRAQKNAQAESFLKYFKEFYSKSSNEFYECQKLVRPASITDNTRRFWFFTYIQAFTLLEKSGFYYSCTDNSWAYNPRVDEGHFYVSQNKELERCRAKNFEGAFDQAINGLSLMKNQINSQYRFVEYDNVRGGSHQKIYGWVFDKIQNFACKYESKTPNQIPFDVFPQDVVWENFKQDEAGLVR</sequence>
<dbReference type="OrthoDB" id="5288018at2"/>
<organism evidence="1 2">
    <name type="scientific">Bacteriovorax stolpii</name>
    <name type="common">Bdellovibrio stolpii</name>
    <dbReference type="NCBI Taxonomy" id="960"/>
    <lineage>
        <taxon>Bacteria</taxon>
        <taxon>Pseudomonadati</taxon>
        <taxon>Bdellovibrionota</taxon>
        <taxon>Bacteriovoracia</taxon>
        <taxon>Bacteriovoracales</taxon>
        <taxon>Bacteriovoracaceae</taxon>
        <taxon>Bacteriovorax</taxon>
    </lineage>
</organism>
<evidence type="ECO:0000313" key="1">
    <source>
        <dbReference type="EMBL" id="AUN98773.1"/>
    </source>
</evidence>
<protein>
    <submittedName>
        <fullName evidence="1">Uncharacterized protein</fullName>
    </submittedName>
</protein>
<gene>
    <name evidence="1" type="ORF">C0V70_11810</name>
</gene>
<proteinExistence type="predicted"/>
<evidence type="ECO:0000313" key="2">
    <source>
        <dbReference type="Proteomes" id="UP000235584"/>
    </source>
</evidence>
<name>A0A2K9NTC0_BACTC</name>
<dbReference type="KEGG" id="bsto:C0V70_11810"/>
<accession>A0A2K9NTC0</accession>
<keyword evidence="2" id="KW-1185">Reference proteome</keyword>
<dbReference type="EMBL" id="CP025704">
    <property type="protein sequence ID" value="AUN98773.1"/>
    <property type="molecule type" value="Genomic_DNA"/>
</dbReference>
<dbReference type="Proteomes" id="UP000235584">
    <property type="component" value="Chromosome"/>
</dbReference>